<dbReference type="InterPro" id="IPR031493">
    <property type="entry name" value="Zinc_ribbon_15"/>
</dbReference>
<dbReference type="Pfam" id="PF17032">
    <property type="entry name" value="Zn_ribbon_15"/>
    <property type="match status" value="1"/>
</dbReference>
<evidence type="ECO:0000313" key="2">
    <source>
        <dbReference type="EMBL" id="CAA9260810.1"/>
    </source>
</evidence>
<sequence>MLIFGVRSYATPVATLSYLCDRCGQHAAHQLVKQVRKVTLFFVPVLPVSTKYTDTCTYCGREIKVDRDRAEAAVRT</sequence>
<feature type="domain" description="Zinc-ribbon 15" evidence="1">
    <location>
        <begin position="19"/>
        <end position="66"/>
    </location>
</feature>
<gene>
    <name evidence="2" type="ORF">AVDCRST_MAG41-2361</name>
</gene>
<dbReference type="EMBL" id="CADCTP010000218">
    <property type="protein sequence ID" value="CAA9260810.1"/>
    <property type="molecule type" value="Genomic_DNA"/>
</dbReference>
<evidence type="ECO:0000259" key="1">
    <source>
        <dbReference type="Pfam" id="PF17032"/>
    </source>
</evidence>
<reference evidence="2" key="1">
    <citation type="submission" date="2020-02" db="EMBL/GenBank/DDBJ databases">
        <authorList>
            <person name="Meier V. D."/>
        </authorList>
    </citation>
    <scope>NUCLEOTIDE SEQUENCE</scope>
    <source>
        <strain evidence="2">AVDCRST_MAG41</strain>
    </source>
</reference>
<proteinExistence type="predicted"/>
<dbReference type="PANTHER" id="PTHR28139:SF1">
    <property type="entry name" value="UPF0768 PROTEIN YBL029C-A"/>
    <property type="match status" value="1"/>
</dbReference>
<accession>A0A6J4IUR5</accession>
<name>A0A6J4IUR5_9ACTN</name>
<dbReference type="PANTHER" id="PTHR28139">
    <property type="entry name" value="UPF0768 PROTEIN YBL029C-A"/>
    <property type="match status" value="1"/>
</dbReference>
<protein>
    <recommendedName>
        <fullName evidence="1">Zinc-ribbon 15 domain-containing protein</fullName>
    </recommendedName>
</protein>
<dbReference type="AlphaFoldDB" id="A0A6J4IUR5"/>
<organism evidence="2">
    <name type="scientific">uncultured Mycobacteriales bacterium</name>
    <dbReference type="NCBI Taxonomy" id="581187"/>
    <lineage>
        <taxon>Bacteria</taxon>
        <taxon>Bacillati</taxon>
        <taxon>Actinomycetota</taxon>
        <taxon>Actinomycetes</taxon>
        <taxon>Mycobacteriales</taxon>
        <taxon>environmental samples</taxon>
    </lineage>
</organism>